<evidence type="ECO:0000256" key="3">
    <source>
        <dbReference type="SAM" id="MobiDB-lite"/>
    </source>
</evidence>
<dbReference type="GO" id="GO:0031347">
    <property type="term" value="P:regulation of defense response"/>
    <property type="evidence" value="ECO:0007669"/>
    <property type="project" value="UniProtKB-UniRule"/>
</dbReference>
<evidence type="ECO:0000313" key="5">
    <source>
        <dbReference type="EMBL" id="KAK4260320.1"/>
    </source>
</evidence>
<comment type="similarity">
    <text evidence="1 2">Belongs to the TIFY/JAZ family.</text>
</comment>
<sequence>MSLSSENSEVSDLKPVKSLEQSSFSQTCSLLSQYLKEKGSFGDLCLGMKCNINQTGSPESSSHSATTKNLLPSMTPVNPSVGNSVSKEPKSAQLTLFYGGQVLVFDDFPAEKAKEIMSLAGKGISPQTQNRSAYTFPSFSPNLVTISADSNAACNLVQEHSQAQPRPVIADLPIARKASLHRFLEKRKDRIAARAPYQTNNAKKPAEGMPWMGLSPNSPQV</sequence>
<evidence type="ECO:0000256" key="1">
    <source>
        <dbReference type="ARBA" id="ARBA00008614"/>
    </source>
</evidence>
<dbReference type="AlphaFoldDB" id="A0AAE1MCG8"/>
<dbReference type="InterPro" id="IPR040390">
    <property type="entry name" value="TIFY/JAZ"/>
</dbReference>
<evidence type="ECO:0000313" key="6">
    <source>
        <dbReference type="Proteomes" id="UP001293593"/>
    </source>
</evidence>
<accession>A0AAE1MCG8</accession>
<organism evidence="5 6">
    <name type="scientific">Acacia crassicarpa</name>
    <name type="common">northern wattle</name>
    <dbReference type="NCBI Taxonomy" id="499986"/>
    <lineage>
        <taxon>Eukaryota</taxon>
        <taxon>Viridiplantae</taxon>
        <taxon>Streptophyta</taxon>
        <taxon>Embryophyta</taxon>
        <taxon>Tracheophyta</taxon>
        <taxon>Spermatophyta</taxon>
        <taxon>Magnoliopsida</taxon>
        <taxon>eudicotyledons</taxon>
        <taxon>Gunneridae</taxon>
        <taxon>Pentapetalae</taxon>
        <taxon>rosids</taxon>
        <taxon>fabids</taxon>
        <taxon>Fabales</taxon>
        <taxon>Fabaceae</taxon>
        <taxon>Caesalpinioideae</taxon>
        <taxon>mimosoid clade</taxon>
        <taxon>Acacieae</taxon>
        <taxon>Acacia</taxon>
    </lineage>
</organism>
<evidence type="ECO:0000256" key="2">
    <source>
        <dbReference type="RuleBase" id="RU369065"/>
    </source>
</evidence>
<dbReference type="GO" id="GO:0005634">
    <property type="term" value="C:nucleus"/>
    <property type="evidence" value="ECO:0007669"/>
    <property type="project" value="UniProtKB-SubCell"/>
</dbReference>
<dbReference type="EMBL" id="JAWXYG010000010">
    <property type="protein sequence ID" value="KAK4260320.1"/>
    <property type="molecule type" value="Genomic_DNA"/>
</dbReference>
<dbReference type="Pfam" id="PF09425">
    <property type="entry name" value="Jas_motif"/>
    <property type="match status" value="1"/>
</dbReference>
<feature type="region of interest" description="Disordered" evidence="3">
    <location>
        <begin position="1"/>
        <end position="21"/>
    </location>
</feature>
<dbReference type="InterPro" id="IPR010399">
    <property type="entry name" value="Tify_dom"/>
</dbReference>
<comment type="function">
    <text evidence="2">Repressor of jasmonate responses.</text>
</comment>
<feature type="domain" description="Tify" evidence="4">
    <location>
        <begin position="87"/>
        <end position="122"/>
    </location>
</feature>
<reference evidence="5" key="1">
    <citation type="submission" date="2023-10" db="EMBL/GenBank/DDBJ databases">
        <title>Chromosome-level genome of the transformable northern wattle, Acacia crassicarpa.</title>
        <authorList>
            <person name="Massaro I."/>
            <person name="Sinha N.R."/>
            <person name="Poethig S."/>
            <person name="Leichty A.R."/>
        </authorList>
    </citation>
    <scope>NUCLEOTIDE SEQUENCE</scope>
    <source>
        <strain evidence="5">Acra3RX</strain>
        <tissue evidence="5">Leaf</tissue>
    </source>
</reference>
<comment type="subcellular location">
    <subcellularLocation>
        <location evidence="2">Nucleus</location>
    </subcellularLocation>
</comment>
<dbReference type="GO" id="GO:2000022">
    <property type="term" value="P:regulation of jasmonic acid mediated signaling pathway"/>
    <property type="evidence" value="ECO:0007669"/>
    <property type="project" value="UniProtKB-UniRule"/>
</dbReference>
<proteinExistence type="inferred from homology"/>
<keyword evidence="6" id="KW-1185">Reference proteome</keyword>
<dbReference type="SMART" id="SM00979">
    <property type="entry name" value="TIFY"/>
    <property type="match status" value="1"/>
</dbReference>
<dbReference type="Proteomes" id="UP001293593">
    <property type="component" value="Unassembled WGS sequence"/>
</dbReference>
<evidence type="ECO:0000259" key="4">
    <source>
        <dbReference type="PROSITE" id="PS51320"/>
    </source>
</evidence>
<dbReference type="GO" id="GO:0009611">
    <property type="term" value="P:response to wounding"/>
    <property type="evidence" value="ECO:0007669"/>
    <property type="project" value="UniProtKB-UniRule"/>
</dbReference>
<protein>
    <recommendedName>
        <fullName evidence="2">Protein TIFY</fullName>
    </recommendedName>
    <alternativeName>
        <fullName evidence="2">Jasmonate ZIM domain-containing protein</fullName>
    </alternativeName>
</protein>
<keyword evidence="2" id="KW-0539">Nucleus</keyword>
<dbReference type="PANTHER" id="PTHR33077:SF140">
    <property type="entry name" value="PROTEIN TIFY 10B"/>
    <property type="match status" value="1"/>
</dbReference>
<comment type="caution">
    <text evidence="5">The sequence shown here is derived from an EMBL/GenBank/DDBJ whole genome shotgun (WGS) entry which is preliminary data.</text>
</comment>
<dbReference type="Pfam" id="PF06200">
    <property type="entry name" value="tify"/>
    <property type="match status" value="1"/>
</dbReference>
<comment type="domain">
    <text evidence="2">The jas domain is required for interaction with COI1.</text>
</comment>
<feature type="region of interest" description="Disordered" evidence="3">
    <location>
        <begin position="199"/>
        <end position="221"/>
    </location>
</feature>
<keyword evidence="2" id="KW-1184">Jasmonic acid signaling pathway</keyword>
<dbReference type="PANTHER" id="PTHR33077">
    <property type="entry name" value="PROTEIN TIFY 4A-RELATED-RELATED"/>
    <property type="match status" value="1"/>
</dbReference>
<feature type="region of interest" description="Disordered" evidence="3">
    <location>
        <begin position="55"/>
        <end position="86"/>
    </location>
</feature>
<name>A0AAE1MCG8_9FABA</name>
<gene>
    <name evidence="5" type="ORF">QN277_003452</name>
</gene>
<dbReference type="PROSITE" id="PS51320">
    <property type="entry name" value="TIFY"/>
    <property type="match status" value="1"/>
</dbReference>
<dbReference type="InterPro" id="IPR018467">
    <property type="entry name" value="CCT_CS"/>
</dbReference>
<feature type="compositionally biased region" description="Polar residues" evidence="3">
    <location>
        <begin position="1"/>
        <end position="10"/>
    </location>
</feature>